<name>A0A6N9Q3N3_9BACL</name>
<dbReference type="GO" id="GO:0016020">
    <property type="term" value="C:membrane"/>
    <property type="evidence" value="ECO:0007669"/>
    <property type="project" value="InterPro"/>
</dbReference>
<sequence length="89" mass="9537">MSIEGLIGSILQIYIYMIIAYVLLSWVPNARDSFIGELLGKVVDPYLSIFRKIIPPIGGMIDISPIIAIIALQFAASGLASVIAFILGG</sequence>
<dbReference type="OrthoDB" id="47652at2"/>
<dbReference type="PANTHER" id="PTHR33219:SF14">
    <property type="entry name" value="PROTEIN COFACTOR ASSEMBLY OF COMPLEX C SUBUNIT B CCB3, CHLOROPLASTIC-RELATED"/>
    <property type="match status" value="1"/>
</dbReference>
<protein>
    <submittedName>
        <fullName evidence="3">YggT family protein</fullName>
    </submittedName>
</protein>
<evidence type="ECO:0000256" key="1">
    <source>
        <dbReference type="ARBA" id="ARBA00010894"/>
    </source>
</evidence>
<keyword evidence="4" id="KW-1185">Reference proteome</keyword>
<keyword evidence="2" id="KW-0812">Transmembrane</keyword>
<comment type="caution">
    <text evidence="3">The sequence shown here is derived from an EMBL/GenBank/DDBJ whole genome shotgun (WGS) entry which is preliminary data.</text>
</comment>
<keyword evidence="2" id="KW-1133">Transmembrane helix</keyword>
<gene>
    <name evidence="3" type="ORF">ERL59_10725</name>
</gene>
<feature type="transmembrane region" description="Helical" evidence="2">
    <location>
        <begin position="66"/>
        <end position="87"/>
    </location>
</feature>
<evidence type="ECO:0000313" key="3">
    <source>
        <dbReference type="EMBL" id="NBI29435.1"/>
    </source>
</evidence>
<evidence type="ECO:0000313" key="4">
    <source>
        <dbReference type="Proteomes" id="UP000448943"/>
    </source>
</evidence>
<reference evidence="3 4" key="1">
    <citation type="submission" date="2019-01" db="EMBL/GenBank/DDBJ databases">
        <title>Chengkuizengella sp. nov., isolated from deep-sea sediment of East Pacific Ocean.</title>
        <authorList>
            <person name="Yang J."/>
            <person name="Lai Q."/>
            <person name="Shao Z."/>
        </authorList>
    </citation>
    <scope>NUCLEOTIDE SEQUENCE [LARGE SCALE GENOMIC DNA]</scope>
    <source>
        <strain evidence="3 4">YPA3-1-1</strain>
    </source>
</reference>
<evidence type="ECO:0000256" key="2">
    <source>
        <dbReference type="SAM" id="Phobius"/>
    </source>
</evidence>
<dbReference type="InterPro" id="IPR003425">
    <property type="entry name" value="CCB3/YggT"/>
</dbReference>
<accession>A0A6N9Q3N3</accession>
<keyword evidence="2" id="KW-0472">Membrane</keyword>
<organism evidence="3 4">
    <name type="scientific">Chengkuizengella marina</name>
    <dbReference type="NCBI Taxonomy" id="2507566"/>
    <lineage>
        <taxon>Bacteria</taxon>
        <taxon>Bacillati</taxon>
        <taxon>Bacillota</taxon>
        <taxon>Bacilli</taxon>
        <taxon>Bacillales</taxon>
        <taxon>Paenibacillaceae</taxon>
        <taxon>Chengkuizengella</taxon>
    </lineage>
</organism>
<proteinExistence type="inferred from homology"/>
<dbReference type="EMBL" id="SIJB01000024">
    <property type="protein sequence ID" value="NBI29435.1"/>
    <property type="molecule type" value="Genomic_DNA"/>
</dbReference>
<comment type="similarity">
    <text evidence="1">Belongs to the YggT family.</text>
</comment>
<dbReference type="Pfam" id="PF02325">
    <property type="entry name" value="CCB3_YggT"/>
    <property type="match status" value="1"/>
</dbReference>
<dbReference type="Proteomes" id="UP000448943">
    <property type="component" value="Unassembled WGS sequence"/>
</dbReference>
<dbReference type="PANTHER" id="PTHR33219">
    <property type="entry name" value="YLMG HOMOLOG PROTEIN 2, CHLOROPLASTIC"/>
    <property type="match status" value="1"/>
</dbReference>
<dbReference type="RefSeq" id="WP_160646239.1">
    <property type="nucleotide sequence ID" value="NZ_SIJB01000024.1"/>
</dbReference>
<feature type="transmembrane region" description="Helical" evidence="2">
    <location>
        <begin position="6"/>
        <end position="27"/>
    </location>
</feature>
<dbReference type="AlphaFoldDB" id="A0A6N9Q3N3"/>